<dbReference type="PANTHER" id="PTHR19303:SF73">
    <property type="entry name" value="PROTEIN PDC2"/>
    <property type="match status" value="1"/>
</dbReference>
<name>A0A4Y2MPB9_ARAVE</name>
<protein>
    <submittedName>
        <fullName evidence="4">Tigger transposable element-derived protein 4</fullName>
    </submittedName>
</protein>
<proteinExistence type="predicted"/>
<evidence type="ECO:0000313" key="5">
    <source>
        <dbReference type="Proteomes" id="UP000499080"/>
    </source>
</evidence>
<evidence type="ECO:0000256" key="2">
    <source>
        <dbReference type="ARBA" id="ARBA00023125"/>
    </source>
</evidence>
<dbReference type="EMBL" id="BGPR01007635">
    <property type="protein sequence ID" value="GBN28399.1"/>
    <property type="molecule type" value="Genomic_DNA"/>
</dbReference>
<gene>
    <name evidence="4" type="primary">Tigd4_231</name>
    <name evidence="4" type="ORF">AVEN_155425_1</name>
</gene>
<dbReference type="Proteomes" id="UP000499080">
    <property type="component" value="Unassembled WGS sequence"/>
</dbReference>
<dbReference type="SUPFAM" id="SSF46689">
    <property type="entry name" value="Homeodomain-like"/>
    <property type="match status" value="1"/>
</dbReference>
<dbReference type="PROSITE" id="PS51253">
    <property type="entry name" value="HTH_CENPB"/>
    <property type="match status" value="1"/>
</dbReference>
<comment type="caution">
    <text evidence="4">The sequence shown here is derived from an EMBL/GenBank/DDBJ whole genome shotgun (WGS) entry which is preliminary data.</text>
</comment>
<dbReference type="GO" id="GO:0005634">
    <property type="term" value="C:nucleus"/>
    <property type="evidence" value="ECO:0007669"/>
    <property type="project" value="UniProtKB-SubCell"/>
</dbReference>
<dbReference type="InterPro" id="IPR050863">
    <property type="entry name" value="CenT-Element_Derived"/>
</dbReference>
<dbReference type="AlphaFoldDB" id="A0A4Y2MPB9"/>
<evidence type="ECO:0000313" key="4">
    <source>
        <dbReference type="EMBL" id="GBN28399.1"/>
    </source>
</evidence>
<keyword evidence="5" id="KW-1185">Reference proteome</keyword>
<reference evidence="4 5" key="1">
    <citation type="journal article" date="2019" name="Sci. Rep.">
        <title>Orb-weaving spider Araneus ventricosus genome elucidates the spidroin gene catalogue.</title>
        <authorList>
            <person name="Kono N."/>
            <person name="Nakamura H."/>
            <person name="Ohtoshi R."/>
            <person name="Moran D.A.P."/>
            <person name="Shinohara A."/>
            <person name="Yoshida Y."/>
            <person name="Fujiwara M."/>
            <person name="Mori M."/>
            <person name="Tomita M."/>
            <person name="Arakawa K."/>
        </authorList>
    </citation>
    <scope>NUCLEOTIDE SEQUENCE [LARGE SCALE GENOMIC DNA]</scope>
</reference>
<comment type="subcellular location">
    <subcellularLocation>
        <location evidence="1">Nucleus</location>
    </subcellularLocation>
</comment>
<organism evidence="4 5">
    <name type="scientific">Araneus ventricosus</name>
    <name type="common">Orbweaver spider</name>
    <name type="synonym">Epeira ventricosa</name>
    <dbReference type="NCBI Taxonomy" id="182803"/>
    <lineage>
        <taxon>Eukaryota</taxon>
        <taxon>Metazoa</taxon>
        <taxon>Ecdysozoa</taxon>
        <taxon>Arthropoda</taxon>
        <taxon>Chelicerata</taxon>
        <taxon>Arachnida</taxon>
        <taxon>Araneae</taxon>
        <taxon>Araneomorphae</taxon>
        <taxon>Entelegynae</taxon>
        <taxon>Araneoidea</taxon>
        <taxon>Araneidae</taxon>
        <taxon>Araneus</taxon>
    </lineage>
</organism>
<keyword evidence="2" id="KW-0238">DNA-binding</keyword>
<accession>A0A4Y2MPB9</accession>
<sequence>MWKRARVDNVIKGRDGRVRSCVLRLGGKELTRPIQLVISLEEIFNKKNKITELWLNENGSTKRKIWKTANEEISEIVCEWFVDAKSRSLPISGPILQAQAKDIAEKLGKTDFHASNGWLESFRKRHVISFKAFCGEAGDVSDDTLNTWIKKFQKLIKGYRPQNTANADSFRGLPKKIFMY</sequence>
<dbReference type="SMART" id="SM00674">
    <property type="entry name" value="CENPB"/>
    <property type="match status" value="1"/>
</dbReference>
<dbReference type="GO" id="GO:0003677">
    <property type="term" value="F:DNA binding"/>
    <property type="evidence" value="ECO:0007669"/>
    <property type="project" value="UniProtKB-KW"/>
</dbReference>
<evidence type="ECO:0000259" key="3">
    <source>
        <dbReference type="PROSITE" id="PS51253"/>
    </source>
</evidence>
<dbReference type="InterPro" id="IPR009057">
    <property type="entry name" value="Homeodomain-like_sf"/>
</dbReference>
<dbReference type="Gene3D" id="1.10.10.60">
    <property type="entry name" value="Homeodomain-like"/>
    <property type="match status" value="1"/>
</dbReference>
<dbReference type="PANTHER" id="PTHR19303">
    <property type="entry name" value="TRANSPOSON"/>
    <property type="match status" value="1"/>
</dbReference>
<dbReference type="OrthoDB" id="6430249at2759"/>
<evidence type="ECO:0000256" key="1">
    <source>
        <dbReference type="ARBA" id="ARBA00004123"/>
    </source>
</evidence>
<feature type="domain" description="HTH CENPB-type" evidence="3">
    <location>
        <begin position="61"/>
        <end position="132"/>
    </location>
</feature>
<dbReference type="Pfam" id="PF03221">
    <property type="entry name" value="HTH_Tnp_Tc5"/>
    <property type="match status" value="1"/>
</dbReference>
<dbReference type="InterPro" id="IPR006600">
    <property type="entry name" value="HTH_CenpB_DNA-bd_dom"/>
</dbReference>